<keyword evidence="2" id="KW-1185">Reference proteome</keyword>
<comment type="caution">
    <text evidence="1">The sequence shown here is derived from an EMBL/GenBank/DDBJ whole genome shotgun (WGS) entry which is preliminary data.</text>
</comment>
<gene>
    <name evidence="1" type="ORF">JOF55_000210</name>
</gene>
<dbReference type="Proteomes" id="UP001180845">
    <property type="component" value="Unassembled WGS sequence"/>
</dbReference>
<proteinExistence type="predicted"/>
<dbReference type="EMBL" id="JAVDXW010000001">
    <property type="protein sequence ID" value="MDR7300029.1"/>
    <property type="molecule type" value="Genomic_DNA"/>
</dbReference>
<evidence type="ECO:0000313" key="1">
    <source>
        <dbReference type="EMBL" id="MDR7300029.1"/>
    </source>
</evidence>
<organism evidence="1 2">
    <name type="scientific">Haloactinomyces albus</name>
    <dbReference type="NCBI Taxonomy" id="1352928"/>
    <lineage>
        <taxon>Bacteria</taxon>
        <taxon>Bacillati</taxon>
        <taxon>Actinomycetota</taxon>
        <taxon>Actinomycetes</taxon>
        <taxon>Actinopolysporales</taxon>
        <taxon>Actinopolysporaceae</taxon>
        <taxon>Haloactinomyces</taxon>
    </lineage>
</organism>
<dbReference type="RefSeq" id="WP_310268109.1">
    <property type="nucleotide sequence ID" value="NZ_JAVDXW010000001.1"/>
</dbReference>
<protein>
    <submittedName>
        <fullName evidence="1">Uncharacterized protein</fullName>
    </submittedName>
</protein>
<reference evidence="1" key="1">
    <citation type="submission" date="2023-07" db="EMBL/GenBank/DDBJ databases">
        <title>Sequencing the genomes of 1000 actinobacteria strains.</title>
        <authorList>
            <person name="Klenk H.-P."/>
        </authorList>
    </citation>
    <scope>NUCLEOTIDE SEQUENCE</scope>
    <source>
        <strain evidence="1">DSM 45977</strain>
    </source>
</reference>
<evidence type="ECO:0000313" key="2">
    <source>
        <dbReference type="Proteomes" id="UP001180845"/>
    </source>
</evidence>
<sequence>MSMLSGNTLHTSESDSDPVSVVGGDCHCDADEHPWSAPSVEEVDAVAVLRQHCVCPCGCNGLHVMVSAPTKGAAQHRF</sequence>
<dbReference type="AlphaFoldDB" id="A0AAE3ZBE7"/>
<name>A0AAE3ZBE7_9ACTN</name>
<accession>A0AAE3ZBE7</accession>